<organism evidence="2 3">
    <name type="scientific">Fusarium fujikuroi</name>
    <name type="common">Bakanae and foot rot disease fungus</name>
    <name type="synonym">Gibberella fujikuroi</name>
    <dbReference type="NCBI Taxonomy" id="5127"/>
    <lineage>
        <taxon>Eukaryota</taxon>
        <taxon>Fungi</taxon>
        <taxon>Dikarya</taxon>
        <taxon>Ascomycota</taxon>
        <taxon>Pezizomycotina</taxon>
        <taxon>Sordariomycetes</taxon>
        <taxon>Hypocreomycetidae</taxon>
        <taxon>Hypocreales</taxon>
        <taxon>Nectriaceae</taxon>
        <taxon>Fusarium</taxon>
        <taxon>Fusarium fujikuroi species complex</taxon>
    </lineage>
</organism>
<gene>
    <name evidence="2" type="ORF">C2S_12651</name>
</gene>
<dbReference type="EMBL" id="CABFJX010000417">
    <property type="protein sequence ID" value="VTT82783.1"/>
    <property type="molecule type" value="Genomic_DNA"/>
</dbReference>
<sequence length="172" mass="20182">MEPSDTKRQPPTYSSEPPPTYREITPPPLHIPMPHLQSISTRCSDTFTFAKGGMTVRIPLNKDYKLELYDNDERLHILLPEPCYMSMEVEELRKIRKRLETAVIKGELMRYWELDVAKNYEAKRGLIEAKLKNEYQNRLEQDEGFRRMEASKAASVISAELDLRVHYSISHW</sequence>
<feature type="compositionally biased region" description="Pro residues" evidence="1">
    <location>
        <begin position="16"/>
        <end position="27"/>
    </location>
</feature>
<proteinExistence type="predicted"/>
<evidence type="ECO:0000313" key="2">
    <source>
        <dbReference type="EMBL" id="VTT82783.1"/>
    </source>
</evidence>
<feature type="region of interest" description="Disordered" evidence="1">
    <location>
        <begin position="1"/>
        <end position="27"/>
    </location>
</feature>
<dbReference type="AlphaFoldDB" id="A0A9Q9S4H0"/>
<reference evidence="2" key="1">
    <citation type="submission" date="2019-05" db="EMBL/GenBank/DDBJ databases">
        <authorList>
            <person name="Piombo E."/>
        </authorList>
    </citation>
    <scope>NUCLEOTIDE SEQUENCE</scope>
    <source>
        <strain evidence="2">C2S</strain>
    </source>
</reference>
<name>A0A9Q9S4H0_FUSFU</name>
<evidence type="ECO:0000256" key="1">
    <source>
        <dbReference type="SAM" id="MobiDB-lite"/>
    </source>
</evidence>
<evidence type="ECO:0000313" key="3">
    <source>
        <dbReference type="Proteomes" id="UP000760494"/>
    </source>
</evidence>
<accession>A0A9Q9S4H0</accession>
<dbReference type="Proteomes" id="UP000760494">
    <property type="component" value="Unassembled WGS sequence"/>
</dbReference>
<protein>
    <submittedName>
        <fullName evidence="2">Uncharacterized protein</fullName>
    </submittedName>
</protein>
<comment type="caution">
    <text evidence="2">The sequence shown here is derived from an EMBL/GenBank/DDBJ whole genome shotgun (WGS) entry which is preliminary data.</text>
</comment>